<dbReference type="GO" id="GO:0030288">
    <property type="term" value="C:outer membrane-bounded periplasmic space"/>
    <property type="evidence" value="ECO:0007669"/>
    <property type="project" value="TreeGrafter"/>
</dbReference>
<dbReference type="InterPro" id="IPR002491">
    <property type="entry name" value="ABC_transptr_periplasmic_BD"/>
</dbReference>
<dbReference type="PANTHER" id="PTHR30532">
    <property type="entry name" value="IRON III DICITRATE-BINDING PERIPLASMIC PROTEIN"/>
    <property type="match status" value="1"/>
</dbReference>
<gene>
    <name evidence="7" type="ORF">BAURA63_03780</name>
</gene>
<dbReference type="AlphaFoldDB" id="A0A2H1KUX7"/>
<keyword evidence="4 5" id="KW-0732">Signal</keyword>
<feature type="chain" id="PRO_5039211493" evidence="5">
    <location>
        <begin position="35"/>
        <end position="334"/>
    </location>
</feature>
<dbReference type="PROSITE" id="PS51257">
    <property type="entry name" value="PROKAR_LIPOPROTEIN"/>
    <property type="match status" value="1"/>
</dbReference>
<accession>A0A2H1KUX7</accession>
<comment type="subcellular location">
    <subcellularLocation>
        <location evidence="1">Cell envelope</location>
    </subcellularLocation>
</comment>
<evidence type="ECO:0000256" key="4">
    <source>
        <dbReference type="ARBA" id="ARBA00022729"/>
    </source>
</evidence>
<dbReference type="PANTHER" id="PTHR30532:SF24">
    <property type="entry name" value="FERRIC ENTEROBACTIN-BINDING PERIPLASMIC PROTEIN FEPB"/>
    <property type="match status" value="1"/>
</dbReference>
<comment type="similarity">
    <text evidence="2">Belongs to the bacterial solute-binding protein 8 family.</text>
</comment>
<dbReference type="GO" id="GO:1901678">
    <property type="term" value="P:iron coordination entity transport"/>
    <property type="evidence" value="ECO:0007669"/>
    <property type="project" value="UniProtKB-ARBA"/>
</dbReference>
<proteinExistence type="inferred from homology"/>
<dbReference type="Proteomes" id="UP000234327">
    <property type="component" value="Unassembled WGS sequence"/>
</dbReference>
<organism evidence="7 8">
    <name type="scientific">Brevibacterium aurantiacum</name>
    <dbReference type="NCBI Taxonomy" id="273384"/>
    <lineage>
        <taxon>Bacteria</taxon>
        <taxon>Bacillati</taxon>
        <taxon>Actinomycetota</taxon>
        <taxon>Actinomycetes</taxon>
        <taxon>Micrococcales</taxon>
        <taxon>Brevibacteriaceae</taxon>
        <taxon>Brevibacterium</taxon>
    </lineage>
</organism>
<feature type="signal peptide" evidence="5">
    <location>
        <begin position="1"/>
        <end position="34"/>
    </location>
</feature>
<evidence type="ECO:0000313" key="8">
    <source>
        <dbReference type="Proteomes" id="UP000234327"/>
    </source>
</evidence>
<evidence type="ECO:0000256" key="2">
    <source>
        <dbReference type="ARBA" id="ARBA00008814"/>
    </source>
</evidence>
<evidence type="ECO:0000259" key="6">
    <source>
        <dbReference type="PROSITE" id="PS50983"/>
    </source>
</evidence>
<name>A0A2H1KUX7_BREAU</name>
<dbReference type="RefSeq" id="WP_133066665.1">
    <property type="nucleotide sequence ID" value="NZ_JBQDTZ010000041.1"/>
</dbReference>
<reference evidence="7 8" key="1">
    <citation type="submission" date="2017-03" db="EMBL/GenBank/DDBJ databases">
        <authorList>
            <person name="Afonso C.L."/>
            <person name="Miller P.J."/>
            <person name="Scott M.A."/>
            <person name="Spackman E."/>
            <person name="Goraichik I."/>
            <person name="Dimitrov K.M."/>
            <person name="Suarez D.L."/>
            <person name="Swayne D.E."/>
        </authorList>
    </citation>
    <scope>NUCLEOTIDE SEQUENCE [LARGE SCALE GENOMIC DNA]</scope>
    <source>
        <strain evidence="8">6(3)</strain>
    </source>
</reference>
<dbReference type="InterPro" id="IPR051313">
    <property type="entry name" value="Bact_iron-sidero_bind"/>
</dbReference>
<dbReference type="PROSITE" id="PS50983">
    <property type="entry name" value="FE_B12_PBP"/>
    <property type="match status" value="1"/>
</dbReference>
<evidence type="ECO:0000256" key="1">
    <source>
        <dbReference type="ARBA" id="ARBA00004196"/>
    </source>
</evidence>
<dbReference type="Gene3D" id="3.40.50.1980">
    <property type="entry name" value="Nitrogenase molybdenum iron protein domain"/>
    <property type="match status" value="2"/>
</dbReference>
<keyword evidence="3" id="KW-0813">Transport</keyword>
<evidence type="ECO:0000256" key="5">
    <source>
        <dbReference type="SAM" id="SignalP"/>
    </source>
</evidence>
<evidence type="ECO:0000256" key="3">
    <source>
        <dbReference type="ARBA" id="ARBA00022448"/>
    </source>
</evidence>
<protein>
    <submittedName>
        <fullName evidence="7">Iron complex transport system substrate-binding protein</fullName>
    </submittedName>
</protein>
<feature type="domain" description="Fe/B12 periplasmic-binding" evidence="6">
    <location>
        <begin position="66"/>
        <end position="330"/>
    </location>
</feature>
<sequence>MTQSRLVTTDRARLAISATLLALSLAGTSACASAESDSGSSGDGAGETITVEHAQGKTEVPVKPERIVSLDQTWSDALGELDVDLAMAMHAKQLDSGGPWASWKAEQEVTYDGLSASNTTADHLEEISAAEPDLILAGYLPDEKTYDRLSEIAPTVGVIGDGVVNDWRETTKIAGEIVAQKDQAEELVSDVEAQITKTREDHPGLKGATGVFGQVSANGLAAATDEADPANGFLSDLGIVIPDDIQAAGGDEGRAFISPEKIDLLNTDLMIMWPIGTDPTEITGWDKLSPVQNDTYVTADVVSATAMSTPTVTSVPWALEELAPVFTRIDDLRK</sequence>
<dbReference type="Pfam" id="PF01497">
    <property type="entry name" value="Peripla_BP_2"/>
    <property type="match status" value="1"/>
</dbReference>
<evidence type="ECO:0000313" key="7">
    <source>
        <dbReference type="EMBL" id="SMY03481.1"/>
    </source>
</evidence>
<dbReference type="SUPFAM" id="SSF53807">
    <property type="entry name" value="Helical backbone' metal receptor"/>
    <property type="match status" value="1"/>
</dbReference>
<dbReference type="EMBL" id="FXYZ01000051">
    <property type="protein sequence ID" value="SMY03481.1"/>
    <property type="molecule type" value="Genomic_DNA"/>
</dbReference>